<accession>A0A5B0QGE0</accession>
<proteinExistence type="predicted"/>
<protein>
    <recommendedName>
        <fullName evidence="2">No apical meristem-associated C-terminal domain-containing protein</fullName>
    </recommendedName>
</protein>
<feature type="compositionally biased region" description="Basic and acidic residues" evidence="1">
    <location>
        <begin position="130"/>
        <end position="146"/>
    </location>
</feature>
<feature type="compositionally biased region" description="Low complexity" evidence="1">
    <location>
        <begin position="91"/>
        <end position="108"/>
    </location>
</feature>
<name>A0A5B0QGE0_PUCGR</name>
<dbReference type="EMBL" id="VDEP01000279">
    <property type="protein sequence ID" value="KAA1112280.1"/>
    <property type="molecule type" value="Genomic_DNA"/>
</dbReference>
<evidence type="ECO:0000256" key="1">
    <source>
        <dbReference type="SAM" id="MobiDB-lite"/>
    </source>
</evidence>
<dbReference type="InterPro" id="IPR029466">
    <property type="entry name" value="NAM-associated_C"/>
</dbReference>
<dbReference type="Pfam" id="PF14303">
    <property type="entry name" value="NAM-associated"/>
    <property type="match status" value="1"/>
</dbReference>
<dbReference type="AlphaFoldDB" id="A0A5B0QGE0"/>
<organism evidence="3 4">
    <name type="scientific">Puccinia graminis f. sp. tritici</name>
    <dbReference type="NCBI Taxonomy" id="56615"/>
    <lineage>
        <taxon>Eukaryota</taxon>
        <taxon>Fungi</taxon>
        <taxon>Dikarya</taxon>
        <taxon>Basidiomycota</taxon>
        <taxon>Pucciniomycotina</taxon>
        <taxon>Pucciniomycetes</taxon>
        <taxon>Pucciniales</taxon>
        <taxon>Pucciniaceae</taxon>
        <taxon>Puccinia</taxon>
    </lineage>
</organism>
<evidence type="ECO:0000313" key="3">
    <source>
        <dbReference type="EMBL" id="KAA1112280.1"/>
    </source>
</evidence>
<feature type="region of interest" description="Disordered" evidence="1">
    <location>
        <begin position="85"/>
        <end position="146"/>
    </location>
</feature>
<sequence>MRNSHHQKLAKPNLIGNSPLYKNSTPTATSSFSFPHTLIHKTHVKNRETSVVVALRTTPAHSLQSSGVVYPFEPPKNYKQEIDLKAKKSKQPSSTPTTTTDDTAQLSSQADTQPDEEDEPSNRSALGSESRPEGNKAAKRKRDEDAMLEKIIRTQEELVKISKERSASVQKAMQEASAAKQSEADDRIMAMDISGLDEEAKAYWQKKRRAILDRS</sequence>
<feature type="domain" description="No apical meristem-associated C-terminal" evidence="2">
    <location>
        <begin position="77"/>
        <end position="211"/>
    </location>
</feature>
<evidence type="ECO:0000259" key="2">
    <source>
        <dbReference type="Pfam" id="PF14303"/>
    </source>
</evidence>
<reference evidence="3 4" key="1">
    <citation type="submission" date="2019-05" db="EMBL/GenBank/DDBJ databases">
        <title>Emergence of the Ug99 lineage of the wheat stem rust pathogen through somatic hybridization.</title>
        <authorList>
            <person name="Li F."/>
            <person name="Upadhyaya N.M."/>
            <person name="Sperschneider J."/>
            <person name="Matny O."/>
            <person name="Nguyen-Phuc H."/>
            <person name="Mago R."/>
            <person name="Raley C."/>
            <person name="Miller M.E."/>
            <person name="Silverstein K.A.T."/>
            <person name="Henningsen E."/>
            <person name="Hirsch C.D."/>
            <person name="Visser B."/>
            <person name="Pretorius Z.A."/>
            <person name="Steffenson B.J."/>
            <person name="Schwessinger B."/>
            <person name="Dodds P.N."/>
            <person name="Figueroa M."/>
        </authorList>
    </citation>
    <scope>NUCLEOTIDE SEQUENCE [LARGE SCALE GENOMIC DNA]</scope>
    <source>
        <strain evidence="3 4">Ug99</strain>
    </source>
</reference>
<dbReference type="Proteomes" id="UP000325313">
    <property type="component" value="Unassembled WGS sequence"/>
</dbReference>
<feature type="region of interest" description="Disordered" evidence="1">
    <location>
        <begin position="1"/>
        <end position="22"/>
    </location>
</feature>
<evidence type="ECO:0000313" key="4">
    <source>
        <dbReference type="Proteomes" id="UP000325313"/>
    </source>
</evidence>
<gene>
    <name evidence="3" type="ORF">PGTUg99_006306</name>
</gene>
<comment type="caution">
    <text evidence="3">The sequence shown here is derived from an EMBL/GenBank/DDBJ whole genome shotgun (WGS) entry which is preliminary data.</text>
</comment>